<evidence type="ECO:0000313" key="2">
    <source>
        <dbReference type="Proteomes" id="UP001155483"/>
    </source>
</evidence>
<dbReference type="EMBL" id="JAOTIF010000001">
    <property type="protein sequence ID" value="MCU7548189.1"/>
    <property type="molecule type" value="Genomic_DNA"/>
</dbReference>
<gene>
    <name evidence="1" type="ORF">OCK74_03645</name>
</gene>
<dbReference type="Pfam" id="PF26622">
    <property type="entry name" value="DUF8199"/>
    <property type="match status" value="1"/>
</dbReference>
<evidence type="ECO:0000313" key="1">
    <source>
        <dbReference type="EMBL" id="MCU7548189.1"/>
    </source>
</evidence>
<accession>A0A9X2XNH0</accession>
<reference evidence="1" key="2">
    <citation type="submission" date="2023-04" db="EMBL/GenBank/DDBJ databases">
        <title>Paracnuella aquatica gen. nov., sp. nov., a member of the family Chitinophagaceae isolated from a hot spring.</title>
        <authorList>
            <person name="Wang C."/>
        </authorList>
    </citation>
    <scope>NUCLEOTIDE SEQUENCE</scope>
    <source>
        <strain evidence="1">LB-8</strain>
    </source>
</reference>
<comment type="caution">
    <text evidence="1">The sequence shown here is derived from an EMBL/GenBank/DDBJ whole genome shotgun (WGS) entry which is preliminary data.</text>
</comment>
<dbReference type="AlphaFoldDB" id="A0A9X2XNH0"/>
<dbReference type="InterPro" id="IPR058060">
    <property type="entry name" value="HYC_CC_PP"/>
</dbReference>
<dbReference type="InterPro" id="IPR058512">
    <property type="entry name" value="DUF8199"/>
</dbReference>
<sequence>MKKLFVFILALIYLSEASGMGLHFHYCMGKLVSWDLTGTDKKCAAGHNSKDCTGEIKSKDCCKDELKTANLDIASNTEQALFIKLFPVKLNLLFSYLPTAHITVYTTVRANSINAPLGKYGVPIFIFNNVFRI</sequence>
<dbReference type="RefSeq" id="WP_279295633.1">
    <property type="nucleotide sequence ID" value="NZ_JAOTIF010000001.1"/>
</dbReference>
<dbReference type="Proteomes" id="UP001155483">
    <property type="component" value="Unassembled WGS sequence"/>
</dbReference>
<proteinExistence type="predicted"/>
<organism evidence="1 2">
    <name type="scientific">Paraflavisolibacter caeni</name>
    <dbReference type="NCBI Taxonomy" id="2982496"/>
    <lineage>
        <taxon>Bacteria</taxon>
        <taxon>Pseudomonadati</taxon>
        <taxon>Bacteroidota</taxon>
        <taxon>Chitinophagia</taxon>
        <taxon>Chitinophagales</taxon>
        <taxon>Chitinophagaceae</taxon>
        <taxon>Paraflavisolibacter</taxon>
    </lineage>
</organism>
<keyword evidence="2" id="KW-1185">Reference proteome</keyword>
<reference evidence="1" key="1">
    <citation type="submission" date="2022-09" db="EMBL/GenBank/DDBJ databases">
        <authorList>
            <person name="Yuan C."/>
            <person name="Ke Z."/>
        </authorList>
    </citation>
    <scope>NUCLEOTIDE SEQUENCE</scope>
    <source>
        <strain evidence="1">LB-8</strain>
    </source>
</reference>
<protein>
    <submittedName>
        <fullName evidence="1">Uncharacterized protein</fullName>
    </submittedName>
</protein>
<name>A0A9X2XNH0_9BACT</name>
<dbReference type="NCBIfam" id="NF047658">
    <property type="entry name" value="HYC_CC_PP"/>
    <property type="match status" value="1"/>
</dbReference>